<feature type="compositionally biased region" description="Basic and acidic residues" evidence="1">
    <location>
        <begin position="16"/>
        <end position="27"/>
    </location>
</feature>
<evidence type="ECO:0000313" key="2">
    <source>
        <dbReference type="EMBL" id="SEO17373.1"/>
    </source>
</evidence>
<evidence type="ECO:0000256" key="1">
    <source>
        <dbReference type="SAM" id="MobiDB-lite"/>
    </source>
</evidence>
<feature type="region of interest" description="Disordered" evidence="1">
    <location>
        <begin position="1"/>
        <end position="88"/>
    </location>
</feature>
<dbReference type="AlphaFoldDB" id="A0A1H8MJB8"/>
<accession>A0A1H8MJB8</accession>
<name>A0A1H8MJB8_9EURY</name>
<proteinExistence type="predicted"/>
<dbReference type="Proteomes" id="UP000198775">
    <property type="component" value="Unassembled WGS sequence"/>
</dbReference>
<evidence type="ECO:0000313" key="3">
    <source>
        <dbReference type="Proteomes" id="UP000198775"/>
    </source>
</evidence>
<organism evidence="2 3">
    <name type="scientific">Halorientalis persicus</name>
    <dbReference type="NCBI Taxonomy" id="1367881"/>
    <lineage>
        <taxon>Archaea</taxon>
        <taxon>Methanobacteriati</taxon>
        <taxon>Methanobacteriota</taxon>
        <taxon>Stenosarchaea group</taxon>
        <taxon>Halobacteria</taxon>
        <taxon>Halobacteriales</taxon>
        <taxon>Haloarculaceae</taxon>
        <taxon>Halorientalis</taxon>
    </lineage>
</organism>
<dbReference type="EMBL" id="FOCX01000009">
    <property type="protein sequence ID" value="SEO17373.1"/>
    <property type="molecule type" value="Genomic_DNA"/>
</dbReference>
<keyword evidence="3" id="KW-1185">Reference proteome</keyword>
<feature type="compositionally biased region" description="Polar residues" evidence="1">
    <location>
        <begin position="65"/>
        <end position="74"/>
    </location>
</feature>
<sequence length="192" mass="20253">MGGGTGDRASLRNVRKNGDSCVRDRVWRQTAADHSQARSDRDAGHGDGTTLGRTARTITTRLPSGRSNTGTDTTIGAAPRGTGFGITPSSTTASRAVVMETAHALAPTGRRGSLRAAVWTRSQAPSPAPRCFRRRGNALGARPCVHQVIVLASRNKRVVPAYASEWGPASRDIPQHGTANSGLFGQLKPSEM</sequence>
<feature type="region of interest" description="Disordered" evidence="1">
    <location>
        <begin position="171"/>
        <end position="192"/>
    </location>
</feature>
<feature type="compositionally biased region" description="Basic and acidic residues" evidence="1">
    <location>
        <begin position="35"/>
        <end position="45"/>
    </location>
</feature>
<feature type="compositionally biased region" description="Low complexity" evidence="1">
    <location>
        <begin position="48"/>
        <end position="62"/>
    </location>
</feature>
<reference evidence="3" key="1">
    <citation type="submission" date="2016-10" db="EMBL/GenBank/DDBJ databases">
        <authorList>
            <person name="Varghese N."/>
            <person name="Submissions S."/>
        </authorList>
    </citation>
    <scope>NUCLEOTIDE SEQUENCE [LARGE SCALE GENOMIC DNA]</scope>
    <source>
        <strain evidence="3">IBRC-M 10043</strain>
    </source>
</reference>
<protein>
    <submittedName>
        <fullName evidence="2">Uncharacterized protein</fullName>
    </submittedName>
</protein>
<gene>
    <name evidence="2" type="ORF">SAMN05216388_100918</name>
</gene>